<dbReference type="AlphaFoldDB" id="A0A248TES7"/>
<evidence type="ECO:0008006" key="3">
    <source>
        <dbReference type="Google" id="ProtNLM"/>
    </source>
</evidence>
<dbReference type="KEGG" id="bko:CKF48_04845"/>
<keyword evidence="2" id="KW-1185">Reference proteome</keyword>
<proteinExistence type="predicted"/>
<name>A0A248TES7_9BACI</name>
<dbReference type="RefSeq" id="WP_095370280.1">
    <property type="nucleotide sequence ID" value="NZ_CP022983.1"/>
</dbReference>
<accession>A0A248TES7</accession>
<evidence type="ECO:0000313" key="2">
    <source>
        <dbReference type="Proteomes" id="UP000215137"/>
    </source>
</evidence>
<reference evidence="1 2" key="1">
    <citation type="submission" date="2017-08" db="EMBL/GenBank/DDBJ databases">
        <title>Complete Genome Sequence of Bacillus kochii Oregon-R-modENCODE STRAIN BDGP4, isolated from Drosophila melanogaster gut.</title>
        <authorList>
            <person name="Wan K.H."/>
            <person name="Yu C."/>
            <person name="Park S."/>
            <person name="Hammonds A.S."/>
            <person name="Booth B.W."/>
            <person name="Celniker S.E."/>
        </authorList>
    </citation>
    <scope>NUCLEOTIDE SEQUENCE [LARGE SCALE GENOMIC DNA]</scope>
    <source>
        <strain evidence="1 2">BDGP4</strain>
    </source>
</reference>
<dbReference type="EMBL" id="CP022983">
    <property type="protein sequence ID" value="ASV66705.1"/>
    <property type="molecule type" value="Genomic_DNA"/>
</dbReference>
<dbReference type="OrthoDB" id="161597at2"/>
<dbReference type="Proteomes" id="UP000215137">
    <property type="component" value="Chromosome"/>
</dbReference>
<evidence type="ECO:0000313" key="1">
    <source>
        <dbReference type="EMBL" id="ASV66705.1"/>
    </source>
</evidence>
<protein>
    <recommendedName>
        <fullName evidence="3">Peptide ABC transporter permease</fullName>
    </recommendedName>
</protein>
<sequence length="395" mass="46801">MINQQLTEVTTIHTMLPNYWPHFIASPYAYYDHESVCLYHHPHFNGQEVILPWNNQFTGSTSIIFENEVTAIVDINNLNKEEVYATLIHELFHCHQYHKKEKRFPNELVGIAYPLERENIQWRIQERECLNHALRITNINRQREAIQAFIYWREKRKEQYNELVQYESRIETIEGPAFFIEFLAYKDIVNQTDELVLERYIKSLTDYSIMTNRIRHSCYPSGLALCLLLEKFSPQWKEELFEHQLTIYEILQKEFEPIARAPKKMHLPFSLDDLIQEAEMNKELEISSFKKTNGFLLTLIGKGRIQQFDPMNTIQSHKNFLHKNGMTIRLQEQSIYFSRPVLALTENRLNDVLQLQFVINHPPEQTIDGIFIEGIGHFLGEIKQVGNNIYIILSN</sequence>
<gene>
    <name evidence="1" type="ORF">CKF48_04845</name>
</gene>
<organism evidence="1 2">
    <name type="scientific">Cytobacillus kochii</name>
    <dbReference type="NCBI Taxonomy" id="859143"/>
    <lineage>
        <taxon>Bacteria</taxon>
        <taxon>Bacillati</taxon>
        <taxon>Bacillota</taxon>
        <taxon>Bacilli</taxon>
        <taxon>Bacillales</taxon>
        <taxon>Bacillaceae</taxon>
        <taxon>Cytobacillus</taxon>
    </lineage>
</organism>